<dbReference type="LegioList" id="lpl0435"/>
<name>Q5WZE7_LEGPL</name>
<dbReference type="InterPro" id="IPR053136">
    <property type="entry name" value="UTP_pyrophosphatase-like"/>
</dbReference>
<proteinExistence type="predicted"/>
<dbReference type="PANTHER" id="PTHR30399">
    <property type="entry name" value="UNCHARACTERIZED PROTEIN YGJP"/>
    <property type="match status" value="1"/>
</dbReference>
<sequence length="235" mass="28072">MHIQIDGIPIEILRKPIKNLNLRIYPPDGLVKVSVPLKYSEQLIKQQLQEKSEWIRAQCEQIRARSFYREPSLQTGVTIPFKGKSYLLIVEEHHGPSQILIKNELIYCYTKPNLTPQQKQNILDRWYRKEMNLVIPRLIQQWEAIMKVKINQWGIKKMKTRWGSCNPRAQRIWLNLNLIKKPLECLEYVLVHEMVHILEASHNKRFYALMTQFMPKWQEYQRILEGTHNASTFAR</sequence>
<evidence type="ECO:0000313" key="2">
    <source>
        <dbReference type="EMBL" id="CAH14665.1"/>
    </source>
</evidence>
<dbReference type="PANTHER" id="PTHR30399:SF1">
    <property type="entry name" value="UTP PYROPHOSPHATASE"/>
    <property type="match status" value="1"/>
</dbReference>
<dbReference type="Proteomes" id="UP000002517">
    <property type="component" value="Chromosome"/>
</dbReference>
<dbReference type="KEGG" id="lpf:lpl0435"/>
<dbReference type="HOGENOM" id="CLU_065947_1_1_6"/>
<dbReference type="InterPro" id="IPR002725">
    <property type="entry name" value="YgjP-like_metallopeptidase"/>
</dbReference>
<protein>
    <recommendedName>
        <fullName evidence="1">YgjP-like metallopeptidase domain-containing protein</fullName>
    </recommendedName>
</protein>
<accession>Q5WZE7</accession>
<organism evidence="2 3">
    <name type="scientific">Legionella pneumophila (strain Lens)</name>
    <dbReference type="NCBI Taxonomy" id="297245"/>
    <lineage>
        <taxon>Bacteria</taxon>
        <taxon>Pseudomonadati</taxon>
        <taxon>Pseudomonadota</taxon>
        <taxon>Gammaproteobacteria</taxon>
        <taxon>Legionellales</taxon>
        <taxon>Legionellaceae</taxon>
        <taxon>Legionella</taxon>
    </lineage>
</organism>
<dbReference type="AlphaFoldDB" id="Q5WZE7"/>
<dbReference type="CDD" id="cd07344">
    <property type="entry name" value="M48_yhfN_like"/>
    <property type="match status" value="1"/>
</dbReference>
<evidence type="ECO:0000259" key="1">
    <source>
        <dbReference type="Pfam" id="PF01863"/>
    </source>
</evidence>
<reference evidence="2 3" key="1">
    <citation type="journal article" date="2004" name="Nat. Genet.">
        <title>Evidence in the Legionella pneumophila genome for exploitation of host cell functions and high genome plasticity.</title>
        <authorList>
            <person name="Cazalet C."/>
            <person name="Rusniok C."/>
            <person name="Bruggemann H."/>
            <person name="Zidane N."/>
            <person name="Magnier A."/>
            <person name="Ma L."/>
            <person name="Tichit M."/>
            <person name="Jarraud S."/>
            <person name="Bouchier C."/>
            <person name="Vandenesch F."/>
            <person name="Kunst F."/>
            <person name="Etienne J."/>
            <person name="Glaser P."/>
            <person name="Buchrieser C."/>
        </authorList>
    </citation>
    <scope>NUCLEOTIDE SEQUENCE [LARGE SCALE GENOMIC DNA]</scope>
    <source>
        <strain evidence="2 3">Lens</strain>
    </source>
</reference>
<dbReference type="EMBL" id="CR628337">
    <property type="protein sequence ID" value="CAH14665.1"/>
    <property type="molecule type" value="Genomic_DNA"/>
</dbReference>
<dbReference type="Gene3D" id="3.30.2010.10">
    <property type="entry name" value="Metalloproteases ('zincins'), catalytic domain"/>
    <property type="match status" value="1"/>
</dbReference>
<dbReference type="RefSeq" id="WP_011214661.1">
    <property type="nucleotide sequence ID" value="NC_006369.1"/>
</dbReference>
<evidence type="ECO:0000313" key="3">
    <source>
        <dbReference type="Proteomes" id="UP000002517"/>
    </source>
</evidence>
<gene>
    <name evidence="2" type="ordered locus">lpl0435</name>
</gene>
<feature type="domain" description="YgjP-like metallopeptidase" evidence="1">
    <location>
        <begin position="19"/>
        <end position="225"/>
    </location>
</feature>
<dbReference type="Pfam" id="PF01863">
    <property type="entry name" value="YgjP-like"/>
    <property type="match status" value="1"/>
</dbReference>